<gene>
    <name evidence="1" type="ORF">AT9943_LOCUS6536</name>
</gene>
<reference evidence="1 2" key="1">
    <citation type="submission" date="2020-09" db="EMBL/GenBank/DDBJ databases">
        <authorList>
            <person name="Ashkenazy H."/>
        </authorList>
    </citation>
    <scope>NUCLEOTIDE SEQUENCE [LARGE SCALE GENOMIC DNA]</scope>
    <source>
        <strain evidence="2">cv. Cdm-0</strain>
    </source>
</reference>
<proteinExistence type="predicted"/>
<organism evidence="1 2">
    <name type="scientific">Arabidopsis thaliana</name>
    <name type="common">Mouse-ear cress</name>
    <dbReference type="NCBI Taxonomy" id="3702"/>
    <lineage>
        <taxon>Eukaryota</taxon>
        <taxon>Viridiplantae</taxon>
        <taxon>Streptophyta</taxon>
        <taxon>Embryophyta</taxon>
        <taxon>Tracheophyta</taxon>
        <taxon>Spermatophyta</taxon>
        <taxon>Magnoliopsida</taxon>
        <taxon>eudicotyledons</taxon>
        <taxon>Gunneridae</taxon>
        <taxon>Pentapetalae</taxon>
        <taxon>rosids</taxon>
        <taxon>malvids</taxon>
        <taxon>Brassicales</taxon>
        <taxon>Brassicaceae</taxon>
        <taxon>Camelineae</taxon>
        <taxon>Arabidopsis</taxon>
    </lineage>
</organism>
<protein>
    <submittedName>
        <fullName evidence="1">(thale cress) hypothetical protein</fullName>
    </submittedName>
</protein>
<accession>A0A7G2E8U3</accession>
<evidence type="ECO:0000313" key="2">
    <source>
        <dbReference type="Proteomes" id="UP000516314"/>
    </source>
</evidence>
<dbReference type="AlphaFoldDB" id="A0A7G2E8U3"/>
<sequence>MGVRDSECDSPHLIMFELVSGHHRLLIASTSKHLFYPIIPLLAFCFYAPRLVWSGRFIGIPEENLSSSYLTPTVDGTILLSGQAIELNQVSETTLATAPGYGIELWSWLETRLFQRSLFRMMNSHSSACPSPHRAGHFKMRESEKTCFPPRIEHRSE</sequence>
<dbReference type="Proteomes" id="UP000516314">
    <property type="component" value="Chromosome 2"/>
</dbReference>
<evidence type="ECO:0000313" key="1">
    <source>
        <dbReference type="EMBL" id="CAD5318301.1"/>
    </source>
</evidence>
<dbReference type="EMBL" id="LR881467">
    <property type="protein sequence ID" value="CAD5318301.1"/>
    <property type="molecule type" value="Genomic_DNA"/>
</dbReference>
<name>A0A7G2E8U3_ARATH</name>